<reference evidence="1 2" key="1">
    <citation type="submission" date="2018-06" db="EMBL/GenBank/DDBJ databases">
        <title>Extensive metabolic versatility and redundancy in microbially diverse, dynamic hydrothermal sediments.</title>
        <authorList>
            <person name="Dombrowski N."/>
            <person name="Teske A."/>
            <person name="Baker B.J."/>
        </authorList>
    </citation>
    <scope>NUCLEOTIDE SEQUENCE [LARGE SCALE GENOMIC DNA]</scope>
    <source>
        <strain evidence="1">B47_G16</strain>
    </source>
</reference>
<dbReference type="EMBL" id="QMPZ01000019">
    <property type="protein sequence ID" value="RLE10048.1"/>
    <property type="molecule type" value="Genomic_DNA"/>
</dbReference>
<protein>
    <submittedName>
        <fullName evidence="1">Uncharacterized protein</fullName>
    </submittedName>
</protein>
<evidence type="ECO:0000313" key="1">
    <source>
        <dbReference type="EMBL" id="RLE10048.1"/>
    </source>
</evidence>
<comment type="caution">
    <text evidence="1">The sequence shown here is derived from an EMBL/GenBank/DDBJ whole genome shotgun (WGS) entry which is preliminary data.</text>
</comment>
<dbReference type="Proteomes" id="UP000279422">
    <property type="component" value="Unassembled WGS sequence"/>
</dbReference>
<evidence type="ECO:0000313" key="2">
    <source>
        <dbReference type="Proteomes" id="UP000279422"/>
    </source>
</evidence>
<proteinExistence type="predicted"/>
<name>A0A497E7J2_UNCAE</name>
<dbReference type="AlphaFoldDB" id="A0A497E7J2"/>
<organism evidence="1 2">
    <name type="scientific">Aerophobetes bacterium</name>
    <dbReference type="NCBI Taxonomy" id="2030807"/>
    <lineage>
        <taxon>Bacteria</taxon>
        <taxon>Candidatus Aerophobota</taxon>
    </lineage>
</organism>
<gene>
    <name evidence="1" type="ORF">DRJ00_02595</name>
</gene>
<sequence length="176" mass="21378">MFDENLEHRRDVIIYFNLTQTAFNRFRKNYRWIYIRSSWIEQRHYRGLLWSVPDEMLLHLATGRLVKIVDVSTHRRGKVERIFVPTLRALLEYIWLNQKRRLYCQAHLDSALAALKEDNSLKARYIFWKDLAKDLIREVNIEGLTYKVDREYTKEEIFDYFKSMSPILCIEEKQVA</sequence>
<accession>A0A497E7J2</accession>